<name>A0AAF0XDB4_DAUCS</name>
<dbReference type="PROSITE" id="PS01007">
    <property type="entry name" value="TRANSPOSASE_MUTATOR"/>
    <property type="match status" value="1"/>
</dbReference>
<dbReference type="GO" id="GO:0004803">
    <property type="term" value="F:transposase activity"/>
    <property type="evidence" value="ECO:0007669"/>
    <property type="project" value="InterPro"/>
</dbReference>
<reference evidence="6" key="2">
    <citation type="submission" date="2022-03" db="EMBL/GenBank/DDBJ databases">
        <title>Draft title - Genomic analysis of global carrot germplasm unveils the trajectory of domestication and the origin of high carotenoid orange carrot.</title>
        <authorList>
            <person name="Iorizzo M."/>
            <person name="Ellison S."/>
            <person name="Senalik D."/>
            <person name="Macko-Podgorni A."/>
            <person name="Grzebelus D."/>
            <person name="Bostan H."/>
            <person name="Rolling W."/>
            <person name="Curaba J."/>
            <person name="Simon P."/>
        </authorList>
    </citation>
    <scope>NUCLEOTIDE SEQUENCE</scope>
    <source>
        <tissue evidence="6">Leaf</tissue>
    </source>
</reference>
<evidence type="ECO:0000259" key="5">
    <source>
        <dbReference type="Pfam" id="PF10551"/>
    </source>
</evidence>
<accession>A0AAF0XDB4</accession>
<keyword evidence="3" id="KW-0233">DNA recombination</keyword>
<dbReference type="KEGG" id="dcr:108226826"/>
<dbReference type="PANTHER" id="PTHR31973">
    <property type="entry name" value="POLYPROTEIN, PUTATIVE-RELATED"/>
    <property type="match status" value="1"/>
</dbReference>
<evidence type="ECO:0000313" key="7">
    <source>
        <dbReference type="Proteomes" id="UP000077755"/>
    </source>
</evidence>
<sequence>MAEGDIPSDEREEINSMPKIKDTWKSSQWHDFVDEQDADDYYQKLYKNGELYTDEEFGKIKLKPWMIFLDKDHFKEKLKDYCVQEGFAINVLWADNTRYTATCYAECCKWRIHSSRLPDGITWAIKKIEPNVHTCRGLETYNPLCDVKWVASKLMEDIRANPDIPGSALNELLFQRYGVYMKKSSLYNMKKLAIEKLYGGHDQSYADLPAYTKVICESNPQSKAFFSTVESESITRQLLFNNIFISFTAMWKEFLGGCRPLIGVDGTHLKGDYGGVLLSAVALDANNEIFPLAYAIVSAEDKETWSWFFWNLYNLLKESSRKDWTVISDRQKGIDIALLDVWPTVKRRYCCRHISRNYKKQFSGPLLYILFWRACNATSQFTYRKAMEKLKEVGGDSVMKFFAELGDPAGWSKHKFDPNVLEECAW</sequence>
<dbReference type="EMBL" id="CP093348">
    <property type="protein sequence ID" value="WOH05940.1"/>
    <property type="molecule type" value="Genomic_DNA"/>
</dbReference>
<protein>
    <recommendedName>
        <fullName evidence="8">MULE transposase domain-containing protein</fullName>
    </recommendedName>
</protein>
<keyword evidence="1" id="KW-0815">Transposition</keyword>
<reference evidence="6" key="1">
    <citation type="journal article" date="2016" name="Nat. Genet.">
        <title>A high-quality carrot genome assembly provides new insights into carotenoid accumulation and asterid genome evolution.</title>
        <authorList>
            <person name="Iorizzo M."/>
            <person name="Ellison S."/>
            <person name="Senalik D."/>
            <person name="Zeng P."/>
            <person name="Satapoomin P."/>
            <person name="Huang J."/>
            <person name="Bowman M."/>
            <person name="Iovene M."/>
            <person name="Sanseverino W."/>
            <person name="Cavagnaro P."/>
            <person name="Yildiz M."/>
            <person name="Macko-Podgorni A."/>
            <person name="Moranska E."/>
            <person name="Grzebelus E."/>
            <person name="Grzebelus D."/>
            <person name="Ashrafi H."/>
            <person name="Zheng Z."/>
            <person name="Cheng S."/>
            <person name="Spooner D."/>
            <person name="Van Deynze A."/>
            <person name="Simon P."/>
        </authorList>
    </citation>
    <scope>NUCLEOTIDE SEQUENCE</scope>
    <source>
        <tissue evidence="6">Leaf</tissue>
    </source>
</reference>
<keyword evidence="2" id="KW-0238">DNA-binding</keyword>
<dbReference type="InterPro" id="IPR004332">
    <property type="entry name" value="Transposase_MuDR"/>
</dbReference>
<feature type="domain" description="MULE transposase" evidence="5">
    <location>
        <begin position="262"/>
        <end position="357"/>
    </location>
</feature>
<dbReference type="Pfam" id="PF10551">
    <property type="entry name" value="MULE"/>
    <property type="match status" value="1"/>
</dbReference>
<evidence type="ECO:0000259" key="4">
    <source>
        <dbReference type="Pfam" id="PF03108"/>
    </source>
</evidence>
<evidence type="ECO:0000256" key="2">
    <source>
        <dbReference type="ARBA" id="ARBA00023125"/>
    </source>
</evidence>
<dbReference type="GO" id="GO:0003677">
    <property type="term" value="F:DNA binding"/>
    <property type="evidence" value="ECO:0007669"/>
    <property type="project" value="UniProtKB-KW"/>
</dbReference>
<evidence type="ECO:0000256" key="1">
    <source>
        <dbReference type="ARBA" id="ARBA00022578"/>
    </source>
</evidence>
<dbReference type="Proteomes" id="UP000077755">
    <property type="component" value="Chromosome 6"/>
</dbReference>
<dbReference type="PANTHER" id="PTHR31973:SF197">
    <property type="entry name" value="SWIM-TYPE DOMAIN-CONTAINING PROTEIN"/>
    <property type="match status" value="1"/>
</dbReference>
<proteinExistence type="predicted"/>
<gene>
    <name evidence="6" type="ORF">DCAR_0625363</name>
</gene>
<keyword evidence="7" id="KW-1185">Reference proteome</keyword>
<dbReference type="InterPro" id="IPR018289">
    <property type="entry name" value="MULE_transposase_dom"/>
</dbReference>
<dbReference type="Pfam" id="PF03108">
    <property type="entry name" value="DBD_Tnp_Mut"/>
    <property type="match status" value="1"/>
</dbReference>
<dbReference type="InterPro" id="IPR001207">
    <property type="entry name" value="Transposase_mutator"/>
</dbReference>
<organism evidence="6 7">
    <name type="scientific">Daucus carota subsp. sativus</name>
    <name type="common">Carrot</name>
    <dbReference type="NCBI Taxonomy" id="79200"/>
    <lineage>
        <taxon>Eukaryota</taxon>
        <taxon>Viridiplantae</taxon>
        <taxon>Streptophyta</taxon>
        <taxon>Embryophyta</taxon>
        <taxon>Tracheophyta</taxon>
        <taxon>Spermatophyta</taxon>
        <taxon>Magnoliopsida</taxon>
        <taxon>eudicotyledons</taxon>
        <taxon>Gunneridae</taxon>
        <taxon>Pentapetalae</taxon>
        <taxon>asterids</taxon>
        <taxon>campanulids</taxon>
        <taxon>Apiales</taxon>
        <taxon>Apiaceae</taxon>
        <taxon>Apioideae</taxon>
        <taxon>Scandiceae</taxon>
        <taxon>Daucinae</taxon>
        <taxon>Daucus</taxon>
        <taxon>Daucus sect. Daucus</taxon>
    </lineage>
</organism>
<evidence type="ECO:0008006" key="8">
    <source>
        <dbReference type="Google" id="ProtNLM"/>
    </source>
</evidence>
<dbReference type="AlphaFoldDB" id="A0AAF0XDB4"/>
<dbReference type="GO" id="GO:0006313">
    <property type="term" value="P:DNA transposition"/>
    <property type="evidence" value="ECO:0007669"/>
    <property type="project" value="InterPro"/>
</dbReference>
<feature type="domain" description="Transposase MuDR plant" evidence="4">
    <location>
        <begin position="68"/>
        <end position="120"/>
    </location>
</feature>
<evidence type="ECO:0000313" key="6">
    <source>
        <dbReference type="EMBL" id="WOH05940.1"/>
    </source>
</evidence>
<evidence type="ECO:0000256" key="3">
    <source>
        <dbReference type="ARBA" id="ARBA00023172"/>
    </source>
</evidence>